<keyword evidence="7" id="KW-1185">Reference proteome</keyword>
<comment type="similarity">
    <text evidence="5">Belongs to the universal ribosomal protein uS14 family.</text>
</comment>
<comment type="function">
    <text evidence="5">Binds 16S rRNA, required for the assembly of 30S particles and may also be responsible for determining the conformation of the 16S rRNA at the A site.</text>
</comment>
<dbReference type="Proteomes" id="UP001215216">
    <property type="component" value="Chromosome"/>
</dbReference>
<keyword evidence="2 5" id="KW-0694">RNA-binding</keyword>
<dbReference type="PANTHER" id="PTHR19836:SF23">
    <property type="entry name" value="SMALL RIBOSOMAL SUBUNIT PROTEIN US14A"/>
    <property type="match status" value="1"/>
</dbReference>
<proteinExistence type="inferred from homology"/>
<organism evidence="6 7">
    <name type="scientific">Arcanobacterium canis</name>
    <dbReference type="NCBI Taxonomy" id="999183"/>
    <lineage>
        <taxon>Bacteria</taxon>
        <taxon>Bacillati</taxon>
        <taxon>Actinomycetota</taxon>
        <taxon>Actinomycetes</taxon>
        <taxon>Actinomycetales</taxon>
        <taxon>Actinomycetaceae</taxon>
        <taxon>Arcanobacterium</taxon>
    </lineage>
</organism>
<keyword evidence="4 5" id="KW-0687">Ribonucleoprotein</keyword>
<dbReference type="EMBL" id="CP121208">
    <property type="protein sequence ID" value="WFM82993.1"/>
    <property type="molecule type" value="Genomic_DNA"/>
</dbReference>
<evidence type="ECO:0000256" key="1">
    <source>
        <dbReference type="ARBA" id="ARBA00022730"/>
    </source>
</evidence>
<evidence type="ECO:0000313" key="7">
    <source>
        <dbReference type="Proteomes" id="UP001215216"/>
    </source>
</evidence>
<reference evidence="6 7" key="1">
    <citation type="submission" date="2023-03" db="EMBL/GenBank/DDBJ databases">
        <title>Complete genome of Arcanobacterium canis strain DSM 25104 isolated in 2010 from a canine otitis externa in Germany.</title>
        <authorList>
            <person name="Borowiak M."/>
            <person name="Kreitlow A."/>
            <person name="Malorny B."/>
            <person name="Laemmler C."/>
            <person name="Prenger-Berninghoff E."/>
            <person name="Ploetz M."/>
            <person name="Abdulmawjood A."/>
        </authorList>
    </citation>
    <scope>NUCLEOTIDE SEQUENCE [LARGE SCALE GENOMIC DNA]</scope>
    <source>
        <strain evidence="6 7">DSM 25104</strain>
    </source>
</reference>
<evidence type="ECO:0000256" key="2">
    <source>
        <dbReference type="ARBA" id="ARBA00022884"/>
    </source>
</evidence>
<evidence type="ECO:0000256" key="5">
    <source>
        <dbReference type="HAMAP-Rule" id="MF_00537"/>
    </source>
</evidence>
<dbReference type="Pfam" id="PF00253">
    <property type="entry name" value="Ribosomal_S14"/>
    <property type="match status" value="1"/>
</dbReference>
<comment type="subunit">
    <text evidence="5">Part of the 30S ribosomal subunit. Contacts proteins S3 and S10.</text>
</comment>
<protein>
    <recommendedName>
        <fullName evidence="5">Small ribosomal subunit protein uS14</fullName>
    </recommendedName>
</protein>
<dbReference type="SUPFAM" id="SSF57716">
    <property type="entry name" value="Glucocorticoid receptor-like (DNA-binding domain)"/>
    <property type="match status" value="1"/>
</dbReference>
<accession>A0ABY8FZL1</accession>
<gene>
    <name evidence="5 6" type="primary">rpsN</name>
    <name evidence="6" type="ORF">P7079_06240</name>
</gene>
<evidence type="ECO:0000256" key="3">
    <source>
        <dbReference type="ARBA" id="ARBA00022980"/>
    </source>
</evidence>
<evidence type="ECO:0000256" key="4">
    <source>
        <dbReference type="ARBA" id="ARBA00023274"/>
    </source>
</evidence>
<dbReference type="GO" id="GO:0005840">
    <property type="term" value="C:ribosome"/>
    <property type="evidence" value="ECO:0007669"/>
    <property type="project" value="UniProtKB-KW"/>
</dbReference>
<evidence type="ECO:0000313" key="6">
    <source>
        <dbReference type="EMBL" id="WFM82993.1"/>
    </source>
</evidence>
<dbReference type="HAMAP" id="MF_00537">
    <property type="entry name" value="Ribosomal_uS14_1"/>
    <property type="match status" value="1"/>
</dbReference>
<keyword evidence="1 5" id="KW-0699">rRNA-binding</keyword>
<dbReference type="InterPro" id="IPR023036">
    <property type="entry name" value="Ribosomal_uS14_bac/plastid"/>
</dbReference>
<dbReference type="InterPro" id="IPR001209">
    <property type="entry name" value="Ribosomal_uS14"/>
</dbReference>
<name>A0ABY8FZL1_9ACTO</name>
<dbReference type="NCBIfam" id="NF006477">
    <property type="entry name" value="PRK08881.1"/>
    <property type="match status" value="1"/>
</dbReference>
<dbReference type="RefSeq" id="WP_278012419.1">
    <property type="nucleotide sequence ID" value="NZ_CP121208.1"/>
</dbReference>
<dbReference type="Gene3D" id="1.10.287.1480">
    <property type="match status" value="1"/>
</dbReference>
<dbReference type="PANTHER" id="PTHR19836">
    <property type="entry name" value="30S RIBOSOMAL PROTEIN S14"/>
    <property type="match status" value="1"/>
</dbReference>
<sequence>MAKRSKIVADQRRRKIVARYAQRRAELKKRSVNVHLTDEERAEAMAALHALPRDASPTRLRNRDVVDGRPRGYLGKFGLSRVRFRKMALDGELPGVRKSSW</sequence>
<keyword evidence="3 5" id="KW-0689">Ribosomal protein</keyword>